<dbReference type="Pfam" id="PF00023">
    <property type="entry name" value="Ank"/>
    <property type="match status" value="7"/>
</dbReference>
<dbReference type="PROSITE" id="PS50297">
    <property type="entry name" value="ANK_REP_REGION"/>
    <property type="match status" value="16"/>
</dbReference>
<feature type="repeat" description="ANK" evidence="3">
    <location>
        <begin position="1909"/>
        <end position="1941"/>
    </location>
</feature>
<dbReference type="PhylomeDB" id="D6WK84"/>
<dbReference type="PRINTS" id="PR01415">
    <property type="entry name" value="ANKYRIN"/>
</dbReference>
<dbReference type="OMA" id="FHELANC"/>
<feature type="repeat" description="ANK" evidence="3">
    <location>
        <begin position="2161"/>
        <end position="2193"/>
    </location>
</feature>
<feature type="repeat" description="ANK" evidence="3">
    <location>
        <begin position="2228"/>
        <end position="2257"/>
    </location>
</feature>
<dbReference type="STRING" id="7070.D6WK84"/>
<dbReference type="eggNOG" id="KOG4177">
    <property type="taxonomic scope" value="Eukaryota"/>
</dbReference>
<feature type="repeat" description="ANK" evidence="3">
    <location>
        <begin position="1767"/>
        <end position="1799"/>
    </location>
</feature>
<dbReference type="PANTHER" id="PTHR24198:SF165">
    <property type="entry name" value="ANKYRIN REPEAT-CONTAINING PROTEIN-RELATED"/>
    <property type="match status" value="1"/>
</dbReference>
<evidence type="ECO:0000256" key="1">
    <source>
        <dbReference type="ARBA" id="ARBA00022737"/>
    </source>
</evidence>
<dbReference type="Proteomes" id="UP000007266">
    <property type="component" value="Linkage group 5"/>
</dbReference>
<feature type="repeat" description="ANK" evidence="3">
    <location>
        <begin position="1382"/>
        <end position="1414"/>
    </location>
</feature>
<feature type="repeat" description="ANK" evidence="3">
    <location>
        <begin position="1453"/>
        <end position="1485"/>
    </location>
</feature>
<dbReference type="PROSITE" id="PS50088">
    <property type="entry name" value="ANK_REPEAT"/>
    <property type="match status" value="18"/>
</dbReference>
<feature type="repeat" description="ANK" evidence="3">
    <location>
        <begin position="1875"/>
        <end position="1907"/>
    </location>
</feature>
<evidence type="ECO:0000313" key="5">
    <source>
        <dbReference type="Proteomes" id="UP000007266"/>
    </source>
</evidence>
<dbReference type="InterPro" id="IPR002110">
    <property type="entry name" value="Ankyrin_rpt"/>
</dbReference>
<dbReference type="Gene3D" id="1.25.40.20">
    <property type="entry name" value="Ankyrin repeat-containing domain"/>
    <property type="match status" value="11"/>
</dbReference>
<feature type="repeat" description="ANK" evidence="3">
    <location>
        <begin position="1800"/>
        <end position="1832"/>
    </location>
</feature>
<feature type="repeat" description="ANK" evidence="3">
    <location>
        <begin position="2258"/>
        <end position="2290"/>
    </location>
</feature>
<evidence type="ECO:0000313" key="4">
    <source>
        <dbReference type="EMBL" id="EFA03955.1"/>
    </source>
</evidence>
<feature type="repeat" description="ANK" evidence="3">
    <location>
        <begin position="2357"/>
        <end position="2383"/>
    </location>
</feature>
<feature type="repeat" description="ANK" evidence="3">
    <location>
        <begin position="1942"/>
        <end position="1974"/>
    </location>
</feature>
<keyword evidence="5" id="KW-1185">Reference proteome</keyword>
<dbReference type="SMART" id="SM00248">
    <property type="entry name" value="ANK"/>
    <property type="match status" value="30"/>
</dbReference>
<evidence type="ECO:0000256" key="3">
    <source>
        <dbReference type="PROSITE-ProRule" id="PRU00023"/>
    </source>
</evidence>
<feature type="repeat" description="ANK" evidence="3">
    <location>
        <begin position="2324"/>
        <end position="2356"/>
    </location>
</feature>
<feature type="repeat" description="ANK" evidence="3">
    <location>
        <begin position="1582"/>
        <end position="1614"/>
    </location>
</feature>
<sequence length="2383" mass="268556">MDNETFATRNEAIDFGRDYEYLIPAYYALIFAFNENIINFKLSTNNKAYGDFDDVIIEIEFANGEEHVFALQLKHIKRTIAQVTLITNNKKFSLSKYSKEFQTVKTKHSKSSLATTNFKNFHFILFTNSSLEKSNEINDNWSKLEPVANDKKIESDVLIKKVETCFAKDLLNTSDLGETFAFKSQKEDSPDQEFFKQFYFFTKQKNTNEIESLISDFMLKTFKTCNSNILLNYFNFFSSWCVGEYGSLKLTKHDVKLKIAELVLAPHIPEPNTQKIKTVPTKKTLEAFEIFATFDLIIFNPVFNQAMDRIWEIVLRELVSLECDWNDPIPGFYATELSKLFPLSAFSENYNELTLKKIYIMLWHAGRVPLVIQTDKNSINEDDIFVALELIKSEINTNKIVLISDADKFDTSGLKVFKDFSVLKNCSLAQTLLDTMAVSLQGKPKLSLQHFLATDELLLKAFTTNEFVSMLDDTLLIGDDCKKVLPEYYITRTIPKILISSEVITALDNDLFVISVDDNHNLQEIFNINTIDIKQYLLLKERGYVKTYTLFSLSYLQKSGKTNSSNNRFCILAKNDCTTKERERICSLNTDKNCHFVRFIDTDRLEWIYTQGDIRALQNYQIELKLLKPNDFVDDHQVLCYFKNRLNIICTDAGMGKTITTNYLKYLSSNNVWVVTVKLNRHLNFFKEKRSLTETINYLLSQEKKSLLAKNIIDVFESKKQLVFFWDGFDEIPKEALHGAVETVKSLSQEGYIQWLSARTNLKKFLELSFNSFALTLTPFTPEDQLDYVKWHLKKKIPNDESVETITNKINENISASFNSIYLDYAGSPLHIHMLTEIYLHKLDEGIEDYHFVSLTDMYQHFIKGKFDTMFEKAEADSDNFFMEQIRNEYKTTQLKLYEIAAVKSTFEDIDLKCDELLNEISMNEDSVGLIVGITTERKVIFAHKTYEEFLAASWLSKNWKQRKELLLTLFEEEFNSIRFLFDLLLANDSSVHLAVLHRNIDMLEKHKDEIVGSRDKAGRNALHVACSWGRRHPRVVESEVDQEIIERTPEEFQQLYEDHLLYLTDKNKNILKIRDILSSSSGLEVGSNIIRDLSSRIDDSSNHNPDALTILAETVVRVSEEDQDYLKILEFLLTCHCNPLDCDDLFEWNAFQYADRTFSLAAVNKILQYCNVNICQTLNYCNHIPTLIHYSVTFFYDKILNNIDDIPYIEYKYQFGRNSMLQQATDLDNLQAVSTLLQFPFYKDVVNNQGAFLGNPLFSASFCGNLEMVNLLLQIGANVRGHKSPPVFAATLANKQECFQKLLEAGADVNEIFRDGNSPLMLSVMTQQLDMTELLLNNSADVNCVYKDFSVLQMAVSSNSVELVELVLKHKPNINRQCETLGYTALHHASEMSSVEMVEILLKHGADPKIKSNKLYTPLIVALANKKSDIALKLIEAAPSTVNEFSLDDNGDKLTPMILAAQYNHPEVIKILHQCGADVHIPENLSNPLHVAVGNGHIAATIALINAGASVNQPTKEGVYPIFCATKHLPTLQILLNNAAEINAKTADGLTALHLAAINGKLDVVEELVTRGAKINDKDLSGNTPLVYSVLNNHLDVVIFLTENGAKVEDDSRLLCTATNNDFRECIPVLVQNGANVNAKNVDELFPLHLALICSNSCVEVLLNNGADPDVKFSDKNLAALHIAAVKRDIFSMVLLTSYDADVNTVNSDRLTPLHILCDGDLTLQDFQTLTHFEHIRDQYSIGYNSHDCIKELIKKGANPNFQDEMGATPLHFACKYKNTEIIKLLIDSGADVNAQTAEQQTPLHIAMALRKMQVVDLLLEAGALLDITDEYGNKPLDYALKRMGSLEISHVEEEELEKVRLLGANLNSPVKPHGTTLLHLACSEGNLKLAQYLIEHDADMEQKTTDNGAFPLWNACVNNHKQIVSLLLKNNCNVNTQTKEGNTVLHLTLLRGHKKIIETLLHSGIGVNIRNAYGVTALQLCLTMYTIIKNPSAVTKIPEICSTDNLLHLTPDLNYFEMVNMLLDHEVEVDEACFLQAVTSNDLDVVKLLVAKNQNLNFNNAKLVETVLNAEVKNDQLLNYLLENETDPNCLIGETTALQKACKIDCFGFVKCLLQHGAGINTGGISGVTPLMATCSNKDLQIASLLLDHGADVNQKDEYGQSAILYASQMGNLDLVKLLHARGANISLEKNDGTTALTFAYRHKPVVKYLIENGIDVNHRNNILFTALHSACYSGEYECVALLIENKAEVDAITVDGDTPMYLAAISGRFDVVSLLIESGAAIDVPVNHGNTSLFAAAARGFLSIVEILCEHGANVNVIDEDGDTPLHDAACYGYLNVVQYLVAKKADLAVKNHNGKTPLDLAVEKGHDDVADFLRNISVT</sequence>
<dbReference type="EMBL" id="KQ971342">
    <property type="protein sequence ID" value="EFA03955.1"/>
    <property type="molecule type" value="Genomic_DNA"/>
</dbReference>
<dbReference type="Pfam" id="PF12796">
    <property type="entry name" value="Ank_2"/>
    <property type="match status" value="7"/>
</dbReference>
<feature type="repeat" description="ANK" evidence="3">
    <location>
        <begin position="2291"/>
        <end position="2323"/>
    </location>
</feature>
<keyword evidence="1" id="KW-0677">Repeat</keyword>
<dbReference type="InParanoid" id="D6WK84"/>
<evidence type="ECO:0000256" key="2">
    <source>
        <dbReference type="ARBA" id="ARBA00023043"/>
    </source>
</evidence>
<keyword evidence="2 3" id="KW-0040">ANK repeat</keyword>
<feature type="repeat" description="ANK" evidence="3">
    <location>
        <begin position="1485"/>
        <end position="1517"/>
    </location>
</feature>
<dbReference type="HOGENOM" id="CLU_229402_0_0_1"/>
<accession>D6WK84</accession>
<name>D6WK84_TRICA</name>
<reference evidence="4 5" key="1">
    <citation type="journal article" date="2008" name="Nature">
        <title>The genome of the model beetle and pest Tribolium castaneum.</title>
        <authorList>
            <consortium name="Tribolium Genome Sequencing Consortium"/>
            <person name="Richards S."/>
            <person name="Gibbs R.A."/>
            <person name="Weinstock G.M."/>
            <person name="Brown S.J."/>
            <person name="Denell R."/>
            <person name="Beeman R.W."/>
            <person name="Gibbs R."/>
            <person name="Beeman R.W."/>
            <person name="Brown S.J."/>
            <person name="Bucher G."/>
            <person name="Friedrich M."/>
            <person name="Grimmelikhuijzen C.J."/>
            <person name="Klingler M."/>
            <person name="Lorenzen M."/>
            <person name="Richards S."/>
            <person name="Roth S."/>
            <person name="Schroder R."/>
            <person name="Tautz D."/>
            <person name="Zdobnov E.M."/>
            <person name="Muzny D."/>
            <person name="Gibbs R.A."/>
            <person name="Weinstock G.M."/>
            <person name="Attaway T."/>
            <person name="Bell S."/>
            <person name="Buhay C.J."/>
            <person name="Chandrabose M.N."/>
            <person name="Chavez D."/>
            <person name="Clerk-Blankenburg K.P."/>
            <person name="Cree A."/>
            <person name="Dao M."/>
            <person name="Davis C."/>
            <person name="Chacko J."/>
            <person name="Dinh H."/>
            <person name="Dugan-Rocha S."/>
            <person name="Fowler G."/>
            <person name="Garner T.T."/>
            <person name="Garnes J."/>
            <person name="Gnirke A."/>
            <person name="Hawes A."/>
            <person name="Hernandez J."/>
            <person name="Hines S."/>
            <person name="Holder M."/>
            <person name="Hume J."/>
            <person name="Jhangiani S.N."/>
            <person name="Joshi V."/>
            <person name="Khan Z.M."/>
            <person name="Jackson L."/>
            <person name="Kovar C."/>
            <person name="Kowis A."/>
            <person name="Lee S."/>
            <person name="Lewis L.R."/>
            <person name="Margolis J."/>
            <person name="Morgan M."/>
            <person name="Nazareth L.V."/>
            <person name="Nguyen N."/>
            <person name="Okwuonu G."/>
            <person name="Parker D."/>
            <person name="Richards S."/>
            <person name="Ruiz S.J."/>
            <person name="Santibanez J."/>
            <person name="Savard J."/>
            <person name="Scherer S.E."/>
            <person name="Schneider B."/>
            <person name="Sodergren E."/>
            <person name="Tautz D."/>
            <person name="Vattahil S."/>
            <person name="Villasana D."/>
            <person name="White C.S."/>
            <person name="Wright R."/>
            <person name="Park Y."/>
            <person name="Beeman R.W."/>
            <person name="Lord J."/>
            <person name="Oppert B."/>
            <person name="Lorenzen M."/>
            <person name="Brown S."/>
            <person name="Wang L."/>
            <person name="Savard J."/>
            <person name="Tautz D."/>
            <person name="Richards S."/>
            <person name="Weinstock G."/>
            <person name="Gibbs R.A."/>
            <person name="Liu Y."/>
            <person name="Worley K."/>
            <person name="Weinstock G."/>
            <person name="Elsik C.G."/>
            <person name="Reese J.T."/>
            <person name="Elhaik E."/>
            <person name="Landan G."/>
            <person name="Graur D."/>
            <person name="Arensburger P."/>
            <person name="Atkinson P."/>
            <person name="Beeman R.W."/>
            <person name="Beidler J."/>
            <person name="Brown S.J."/>
            <person name="Demuth J.P."/>
            <person name="Drury D.W."/>
            <person name="Du Y.Z."/>
            <person name="Fujiwara H."/>
            <person name="Lorenzen M."/>
            <person name="Maselli V."/>
            <person name="Osanai M."/>
            <person name="Park Y."/>
            <person name="Robertson H.M."/>
            <person name="Tu Z."/>
            <person name="Wang J.J."/>
            <person name="Wang S."/>
            <person name="Richards S."/>
            <person name="Song H."/>
            <person name="Zhang L."/>
            <person name="Sodergren E."/>
            <person name="Werner D."/>
            <person name="Stanke M."/>
            <person name="Morgenstern B."/>
            <person name="Solovyev V."/>
            <person name="Kosarev P."/>
            <person name="Brown G."/>
            <person name="Chen H.C."/>
            <person name="Ermolaeva O."/>
            <person name="Hlavina W."/>
            <person name="Kapustin Y."/>
            <person name="Kiryutin B."/>
            <person name="Kitts P."/>
            <person name="Maglott D."/>
            <person name="Pruitt K."/>
            <person name="Sapojnikov V."/>
            <person name="Souvorov A."/>
            <person name="Mackey A.J."/>
            <person name="Waterhouse R.M."/>
            <person name="Wyder S."/>
            <person name="Zdobnov E.M."/>
            <person name="Zdobnov E.M."/>
            <person name="Wyder S."/>
            <person name="Kriventseva E.V."/>
            <person name="Kadowaki T."/>
            <person name="Bork P."/>
            <person name="Aranda M."/>
            <person name="Bao R."/>
            <person name="Beermann A."/>
            <person name="Berns N."/>
            <person name="Bolognesi R."/>
            <person name="Bonneton F."/>
            <person name="Bopp D."/>
            <person name="Brown S.J."/>
            <person name="Bucher G."/>
            <person name="Butts T."/>
            <person name="Chaumot A."/>
            <person name="Denell R.E."/>
            <person name="Ferrier D.E."/>
            <person name="Friedrich M."/>
            <person name="Gordon C.M."/>
            <person name="Jindra M."/>
            <person name="Klingler M."/>
            <person name="Lan Q."/>
            <person name="Lattorff H.M."/>
            <person name="Laudet V."/>
            <person name="von Levetsow C."/>
            <person name="Liu Z."/>
            <person name="Lutz R."/>
            <person name="Lynch J.A."/>
            <person name="da Fonseca R.N."/>
            <person name="Posnien N."/>
            <person name="Reuter R."/>
            <person name="Roth S."/>
            <person name="Savard J."/>
            <person name="Schinko J.B."/>
            <person name="Schmitt C."/>
            <person name="Schoppmeier M."/>
            <person name="Schroder R."/>
            <person name="Shippy T.D."/>
            <person name="Simonnet F."/>
            <person name="Marques-Souza H."/>
            <person name="Tautz D."/>
            <person name="Tomoyasu Y."/>
            <person name="Trauner J."/>
            <person name="Van der Zee M."/>
            <person name="Vervoort M."/>
            <person name="Wittkopp N."/>
            <person name="Wimmer E.A."/>
            <person name="Yang X."/>
            <person name="Jones A.K."/>
            <person name="Sattelle D.B."/>
            <person name="Ebert P.R."/>
            <person name="Nelson D."/>
            <person name="Scott J.G."/>
            <person name="Beeman R.W."/>
            <person name="Muthukrishnan S."/>
            <person name="Kramer K.J."/>
            <person name="Arakane Y."/>
            <person name="Beeman R.W."/>
            <person name="Zhu Q."/>
            <person name="Hogenkamp D."/>
            <person name="Dixit R."/>
            <person name="Oppert B."/>
            <person name="Jiang H."/>
            <person name="Zou Z."/>
            <person name="Marshall J."/>
            <person name="Elpidina E."/>
            <person name="Vinokurov K."/>
            <person name="Oppert C."/>
            <person name="Zou Z."/>
            <person name="Evans J."/>
            <person name="Lu Z."/>
            <person name="Zhao P."/>
            <person name="Sumathipala N."/>
            <person name="Altincicek B."/>
            <person name="Vilcinskas A."/>
            <person name="Williams M."/>
            <person name="Hultmark D."/>
            <person name="Hetru C."/>
            <person name="Jiang H."/>
            <person name="Grimmelikhuijzen C.J."/>
            <person name="Hauser F."/>
            <person name="Cazzamali G."/>
            <person name="Williamson M."/>
            <person name="Park Y."/>
            <person name="Li B."/>
            <person name="Tanaka Y."/>
            <person name="Predel R."/>
            <person name="Neupert S."/>
            <person name="Schachtner J."/>
            <person name="Verleyen P."/>
            <person name="Raible F."/>
            <person name="Bork P."/>
            <person name="Friedrich M."/>
            <person name="Walden K.K."/>
            <person name="Robertson H.M."/>
            <person name="Angeli S."/>
            <person name="Foret S."/>
            <person name="Bucher G."/>
            <person name="Schuetz S."/>
            <person name="Maleszka R."/>
            <person name="Wimmer E.A."/>
            <person name="Beeman R.W."/>
            <person name="Lorenzen M."/>
            <person name="Tomoyasu Y."/>
            <person name="Miller S.C."/>
            <person name="Grossmann D."/>
            <person name="Bucher G."/>
        </authorList>
    </citation>
    <scope>NUCLEOTIDE SEQUENCE [LARGE SCALE GENOMIC DNA]</scope>
    <source>
        <strain evidence="4 5">Georgia GA2</strain>
    </source>
</reference>
<feature type="repeat" description="ANK" evidence="3">
    <location>
        <begin position="1549"/>
        <end position="1581"/>
    </location>
</feature>
<feature type="repeat" description="ANK" evidence="3">
    <location>
        <begin position="1316"/>
        <end position="1348"/>
    </location>
</feature>
<gene>
    <name evidence="4" type="primary">AUGUSTUS-3.0.2_14099</name>
    <name evidence="4" type="ORF">TcasGA2_TC014099</name>
</gene>
<dbReference type="InterPro" id="IPR036770">
    <property type="entry name" value="Ankyrin_rpt-contain_sf"/>
</dbReference>
<organism evidence="4 5">
    <name type="scientific">Tribolium castaneum</name>
    <name type="common">Red flour beetle</name>
    <dbReference type="NCBI Taxonomy" id="7070"/>
    <lineage>
        <taxon>Eukaryota</taxon>
        <taxon>Metazoa</taxon>
        <taxon>Ecdysozoa</taxon>
        <taxon>Arthropoda</taxon>
        <taxon>Hexapoda</taxon>
        <taxon>Insecta</taxon>
        <taxon>Pterygota</taxon>
        <taxon>Neoptera</taxon>
        <taxon>Endopterygota</taxon>
        <taxon>Coleoptera</taxon>
        <taxon>Polyphaga</taxon>
        <taxon>Cucujiformia</taxon>
        <taxon>Tenebrionidae</taxon>
        <taxon>Tenebrionidae incertae sedis</taxon>
        <taxon>Tribolium</taxon>
    </lineage>
</organism>
<dbReference type="PANTHER" id="PTHR24198">
    <property type="entry name" value="ANKYRIN REPEAT AND PROTEIN KINASE DOMAIN-CONTAINING PROTEIN"/>
    <property type="match status" value="1"/>
</dbReference>
<proteinExistence type="predicted"/>
<dbReference type="SUPFAM" id="SSF48403">
    <property type="entry name" value="Ankyrin repeat"/>
    <property type="match status" value="4"/>
</dbReference>
<feature type="repeat" description="ANK" evidence="3">
    <location>
        <begin position="2128"/>
        <end position="2160"/>
    </location>
</feature>
<reference evidence="4 5" key="2">
    <citation type="journal article" date="2010" name="Nucleic Acids Res.">
        <title>BeetleBase in 2010: revisions to provide comprehensive genomic information for Tribolium castaneum.</title>
        <authorList>
            <person name="Kim H.S."/>
            <person name="Murphy T."/>
            <person name="Xia J."/>
            <person name="Caragea D."/>
            <person name="Park Y."/>
            <person name="Beeman R.W."/>
            <person name="Lorenzen M.D."/>
            <person name="Butcher S."/>
            <person name="Manak J.R."/>
            <person name="Brown S.J."/>
        </authorList>
    </citation>
    <scope>GENOME REANNOTATION</scope>
    <source>
        <strain evidence="4 5">Georgia GA2</strain>
    </source>
</reference>
<protein>
    <submittedName>
        <fullName evidence="4">Uncharacterized protein</fullName>
    </submittedName>
</protein>
<dbReference type="eggNOG" id="KOG0510">
    <property type="taxonomic scope" value="Eukaryota"/>
</dbReference>